<accession>A0A517Y6N4</accession>
<dbReference type="AlphaFoldDB" id="A0A517Y6N4"/>
<proteinExistence type="predicted"/>
<name>A0A517Y6N4_9BACT</name>
<dbReference type="EMBL" id="CP036274">
    <property type="protein sequence ID" value="QDU25876.1"/>
    <property type="molecule type" value="Genomic_DNA"/>
</dbReference>
<evidence type="ECO:0000313" key="1">
    <source>
        <dbReference type="EMBL" id="QDU25876.1"/>
    </source>
</evidence>
<protein>
    <submittedName>
        <fullName evidence="1">Uncharacterized protein</fullName>
    </submittedName>
</protein>
<dbReference type="Proteomes" id="UP000315017">
    <property type="component" value="Chromosome"/>
</dbReference>
<organism evidence="1 2">
    <name type="scientific">Anatilimnocola aggregata</name>
    <dbReference type="NCBI Taxonomy" id="2528021"/>
    <lineage>
        <taxon>Bacteria</taxon>
        <taxon>Pseudomonadati</taxon>
        <taxon>Planctomycetota</taxon>
        <taxon>Planctomycetia</taxon>
        <taxon>Pirellulales</taxon>
        <taxon>Pirellulaceae</taxon>
        <taxon>Anatilimnocola</taxon>
    </lineage>
</organism>
<dbReference type="RefSeq" id="WP_145085528.1">
    <property type="nucleotide sequence ID" value="NZ_CP036274.1"/>
</dbReference>
<dbReference type="KEGG" id="aagg:ETAA8_09480"/>
<gene>
    <name evidence="1" type="ORF">ETAA8_09480</name>
</gene>
<keyword evidence="2" id="KW-1185">Reference proteome</keyword>
<reference evidence="1 2" key="1">
    <citation type="submission" date="2019-02" db="EMBL/GenBank/DDBJ databases">
        <title>Deep-cultivation of Planctomycetes and their phenomic and genomic characterization uncovers novel biology.</title>
        <authorList>
            <person name="Wiegand S."/>
            <person name="Jogler M."/>
            <person name="Boedeker C."/>
            <person name="Pinto D."/>
            <person name="Vollmers J."/>
            <person name="Rivas-Marin E."/>
            <person name="Kohn T."/>
            <person name="Peeters S.H."/>
            <person name="Heuer A."/>
            <person name="Rast P."/>
            <person name="Oberbeckmann S."/>
            <person name="Bunk B."/>
            <person name="Jeske O."/>
            <person name="Meyerdierks A."/>
            <person name="Storesund J.E."/>
            <person name="Kallscheuer N."/>
            <person name="Luecker S."/>
            <person name="Lage O.M."/>
            <person name="Pohl T."/>
            <person name="Merkel B.J."/>
            <person name="Hornburger P."/>
            <person name="Mueller R.-W."/>
            <person name="Bruemmer F."/>
            <person name="Labrenz M."/>
            <person name="Spormann A.M."/>
            <person name="Op den Camp H."/>
            <person name="Overmann J."/>
            <person name="Amann R."/>
            <person name="Jetten M.S.M."/>
            <person name="Mascher T."/>
            <person name="Medema M.H."/>
            <person name="Devos D.P."/>
            <person name="Kaster A.-K."/>
            <person name="Ovreas L."/>
            <person name="Rohde M."/>
            <person name="Galperin M.Y."/>
            <person name="Jogler C."/>
        </authorList>
    </citation>
    <scope>NUCLEOTIDE SEQUENCE [LARGE SCALE GENOMIC DNA]</scope>
    <source>
        <strain evidence="1 2">ETA_A8</strain>
    </source>
</reference>
<evidence type="ECO:0000313" key="2">
    <source>
        <dbReference type="Proteomes" id="UP000315017"/>
    </source>
</evidence>
<sequence>MSKQKRYGENSKQVALKLDGEMHERLVAMQTSMAQQGVFVELSSLIRSAIAKYLKNRLVILEEPNEQP</sequence>